<dbReference type="GO" id="GO:0005634">
    <property type="term" value="C:nucleus"/>
    <property type="evidence" value="ECO:0007669"/>
    <property type="project" value="UniProtKB-SubCell"/>
</dbReference>
<keyword evidence="11" id="KW-0539">Nucleus</keyword>
<dbReference type="GO" id="GO:0030182">
    <property type="term" value="P:neuron differentiation"/>
    <property type="evidence" value="ECO:0007669"/>
    <property type="project" value="TreeGrafter"/>
</dbReference>
<evidence type="ECO:0000256" key="10">
    <source>
        <dbReference type="ARBA" id="ARBA00023163"/>
    </source>
</evidence>
<evidence type="ECO:0000256" key="12">
    <source>
        <dbReference type="ARBA" id="ARBA00060130"/>
    </source>
</evidence>
<keyword evidence="8" id="KW-0805">Transcription regulation</keyword>
<reference evidence="18" key="2">
    <citation type="journal article" date="2013" name="Nat. Commun.">
        <title>Genome of the Chinese tree shrew.</title>
        <authorList>
            <person name="Fan Y."/>
            <person name="Huang Z.Y."/>
            <person name="Cao C.C."/>
            <person name="Chen C.S."/>
            <person name="Chen Y.X."/>
            <person name="Fan D.D."/>
            <person name="He J."/>
            <person name="Hou H.L."/>
            <person name="Hu L."/>
            <person name="Hu X.T."/>
            <person name="Jiang X.T."/>
            <person name="Lai R."/>
            <person name="Lang Y.S."/>
            <person name="Liang B."/>
            <person name="Liao S.G."/>
            <person name="Mu D."/>
            <person name="Ma Y.Y."/>
            <person name="Niu Y.Y."/>
            <person name="Sun X.Q."/>
            <person name="Xia J.Q."/>
            <person name="Xiao J."/>
            <person name="Xiong Z.Q."/>
            <person name="Xu L."/>
            <person name="Yang L."/>
            <person name="Zhang Y."/>
            <person name="Zhao W."/>
            <person name="Zhao X.D."/>
            <person name="Zheng Y.T."/>
            <person name="Zhou J.M."/>
            <person name="Zhu Y.B."/>
            <person name="Zhang G.J."/>
            <person name="Wang J."/>
            <person name="Yao Y.G."/>
        </authorList>
    </citation>
    <scope>NUCLEOTIDE SEQUENCE [LARGE SCALE GENOMIC DNA]</scope>
</reference>
<dbReference type="eggNOG" id="KOG3993">
    <property type="taxonomic scope" value="Eukaryota"/>
</dbReference>
<protein>
    <recommendedName>
        <fullName evidence="13">Insulinoma-associated protein 2</fullName>
    </recommendedName>
</protein>
<accession>L9KJQ9</accession>
<dbReference type="PROSITE" id="PS50157">
    <property type="entry name" value="ZINC_FINGER_C2H2_2"/>
    <property type="match status" value="3"/>
</dbReference>
<keyword evidence="9" id="KW-0238">DNA-binding</keyword>
<evidence type="ECO:0000256" key="2">
    <source>
        <dbReference type="ARBA" id="ARBA00004496"/>
    </source>
</evidence>
<dbReference type="InterPro" id="IPR013087">
    <property type="entry name" value="Znf_C2H2_type"/>
</dbReference>
<dbReference type="EMBL" id="KB320791">
    <property type="protein sequence ID" value="ELW63175.1"/>
    <property type="molecule type" value="Genomic_DNA"/>
</dbReference>
<keyword evidence="5" id="KW-0677">Repeat</keyword>
<evidence type="ECO:0000313" key="17">
    <source>
        <dbReference type="EMBL" id="ELW63175.1"/>
    </source>
</evidence>
<keyword evidence="6 14" id="KW-0863">Zinc-finger</keyword>
<proteinExistence type="predicted"/>
<dbReference type="InterPro" id="IPR042972">
    <property type="entry name" value="INSM1/2"/>
</dbReference>
<evidence type="ECO:0000256" key="8">
    <source>
        <dbReference type="ARBA" id="ARBA00023015"/>
    </source>
</evidence>
<dbReference type="STRING" id="246437.L9KJQ9"/>
<feature type="region of interest" description="Disordered" evidence="15">
    <location>
        <begin position="33"/>
        <end position="73"/>
    </location>
</feature>
<name>L9KJQ9_TUPCH</name>
<feature type="compositionally biased region" description="Polar residues" evidence="15">
    <location>
        <begin position="40"/>
        <end position="66"/>
    </location>
</feature>
<evidence type="ECO:0000256" key="1">
    <source>
        <dbReference type="ARBA" id="ARBA00004123"/>
    </source>
</evidence>
<feature type="domain" description="C2H2-type" evidence="16">
    <location>
        <begin position="505"/>
        <end position="533"/>
    </location>
</feature>
<keyword evidence="18" id="KW-1185">Reference proteome</keyword>
<dbReference type="Gene3D" id="3.30.160.60">
    <property type="entry name" value="Classic Zinc Finger"/>
    <property type="match status" value="2"/>
</dbReference>
<evidence type="ECO:0000256" key="5">
    <source>
        <dbReference type="ARBA" id="ARBA00022737"/>
    </source>
</evidence>
<evidence type="ECO:0000256" key="14">
    <source>
        <dbReference type="PROSITE-ProRule" id="PRU00042"/>
    </source>
</evidence>
<gene>
    <name evidence="17" type="ORF">TREES_T100010741</name>
</gene>
<dbReference type="Proteomes" id="UP000011518">
    <property type="component" value="Unassembled WGS sequence"/>
</dbReference>
<dbReference type="GO" id="GO:0001227">
    <property type="term" value="F:DNA-binding transcription repressor activity, RNA polymerase II-specific"/>
    <property type="evidence" value="ECO:0007669"/>
    <property type="project" value="TreeGrafter"/>
</dbReference>
<evidence type="ECO:0000256" key="3">
    <source>
        <dbReference type="ARBA" id="ARBA00022490"/>
    </source>
</evidence>
<dbReference type="GO" id="GO:0008270">
    <property type="term" value="F:zinc ion binding"/>
    <property type="evidence" value="ECO:0007669"/>
    <property type="project" value="UniProtKB-KW"/>
</dbReference>
<dbReference type="InterPro" id="IPR036236">
    <property type="entry name" value="Znf_C2H2_sf"/>
</dbReference>
<evidence type="ECO:0000256" key="15">
    <source>
        <dbReference type="SAM" id="MobiDB-lite"/>
    </source>
</evidence>
<dbReference type="FunCoup" id="L9KJQ9">
    <property type="interactions" value="437"/>
</dbReference>
<evidence type="ECO:0000256" key="6">
    <source>
        <dbReference type="ARBA" id="ARBA00022771"/>
    </source>
</evidence>
<keyword evidence="4" id="KW-0479">Metal-binding</keyword>
<evidence type="ECO:0000256" key="13">
    <source>
        <dbReference type="ARBA" id="ARBA00068074"/>
    </source>
</evidence>
<evidence type="ECO:0000256" key="7">
    <source>
        <dbReference type="ARBA" id="ARBA00022833"/>
    </source>
</evidence>
<feature type="region of interest" description="Disordered" evidence="15">
    <location>
        <begin position="174"/>
        <end position="194"/>
    </location>
</feature>
<reference evidence="18" key="1">
    <citation type="submission" date="2012-07" db="EMBL/GenBank/DDBJ databases">
        <title>Genome of the Chinese tree shrew, a rising model animal genetically related to primates.</title>
        <authorList>
            <person name="Zhang G."/>
            <person name="Fan Y."/>
            <person name="Yao Y."/>
            <person name="Huang Z."/>
        </authorList>
    </citation>
    <scope>NUCLEOTIDE SEQUENCE [LARGE SCALE GENOMIC DNA]</scope>
</reference>
<dbReference type="PANTHER" id="PTHR15065:SF6">
    <property type="entry name" value="INSULINOMA-ASSOCIATED PROTEIN 2"/>
    <property type="match status" value="1"/>
</dbReference>
<comment type="subcellular location">
    <subcellularLocation>
        <location evidence="2">Cytoplasm</location>
    </subcellularLocation>
    <subcellularLocation>
        <location evidence="1">Nucleus</location>
    </subcellularLocation>
</comment>
<dbReference type="SUPFAM" id="SSF57667">
    <property type="entry name" value="beta-beta-alpha zinc fingers"/>
    <property type="match status" value="2"/>
</dbReference>
<feature type="domain" description="C2H2-type" evidence="16">
    <location>
        <begin position="271"/>
        <end position="298"/>
    </location>
</feature>
<dbReference type="FunFam" id="3.30.160.60:FF:001411">
    <property type="entry name" value="insulinoma-associated protein 2"/>
    <property type="match status" value="1"/>
</dbReference>
<feature type="domain" description="C2H2-type" evidence="16">
    <location>
        <begin position="406"/>
        <end position="433"/>
    </location>
</feature>
<feature type="compositionally biased region" description="Basic and acidic residues" evidence="15">
    <location>
        <begin position="332"/>
        <end position="349"/>
    </location>
</feature>
<keyword evidence="3" id="KW-0963">Cytoplasm</keyword>
<feature type="region of interest" description="Disordered" evidence="15">
    <location>
        <begin position="290"/>
        <end position="364"/>
    </location>
</feature>
<dbReference type="InParanoid" id="L9KJQ9"/>
<dbReference type="PROSITE" id="PS00028">
    <property type="entry name" value="ZINC_FINGER_C2H2_1"/>
    <property type="match status" value="4"/>
</dbReference>
<keyword evidence="7" id="KW-0862">Zinc</keyword>
<organism evidence="17 18">
    <name type="scientific">Tupaia chinensis</name>
    <name type="common">Chinese tree shrew</name>
    <name type="synonym">Tupaia belangeri chinensis</name>
    <dbReference type="NCBI Taxonomy" id="246437"/>
    <lineage>
        <taxon>Eukaryota</taxon>
        <taxon>Metazoa</taxon>
        <taxon>Chordata</taxon>
        <taxon>Craniata</taxon>
        <taxon>Vertebrata</taxon>
        <taxon>Euteleostomi</taxon>
        <taxon>Mammalia</taxon>
        <taxon>Eutheria</taxon>
        <taxon>Euarchontoglires</taxon>
        <taxon>Scandentia</taxon>
        <taxon>Tupaiidae</taxon>
        <taxon>Tupaia</taxon>
    </lineage>
</organism>
<dbReference type="SMART" id="SM00355">
    <property type="entry name" value="ZnF_C2H2"/>
    <property type="match status" value="5"/>
</dbReference>
<dbReference type="GO" id="GO:0010564">
    <property type="term" value="P:regulation of cell cycle process"/>
    <property type="evidence" value="ECO:0007669"/>
    <property type="project" value="TreeGrafter"/>
</dbReference>
<dbReference type="GO" id="GO:0017053">
    <property type="term" value="C:transcription repressor complex"/>
    <property type="evidence" value="ECO:0007669"/>
    <property type="project" value="TreeGrafter"/>
</dbReference>
<feature type="compositionally biased region" description="Low complexity" evidence="15">
    <location>
        <begin position="305"/>
        <end position="324"/>
    </location>
</feature>
<evidence type="ECO:0000256" key="9">
    <source>
        <dbReference type="ARBA" id="ARBA00023125"/>
    </source>
</evidence>
<evidence type="ECO:0000313" key="18">
    <source>
        <dbReference type="Proteomes" id="UP000011518"/>
    </source>
</evidence>
<evidence type="ECO:0000256" key="4">
    <source>
        <dbReference type="ARBA" id="ARBA00022723"/>
    </source>
</evidence>
<dbReference type="GO" id="GO:0000978">
    <property type="term" value="F:RNA polymerase II cis-regulatory region sequence-specific DNA binding"/>
    <property type="evidence" value="ECO:0007669"/>
    <property type="project" value="TreeGrafter"/>
</dbReference>
<sequence>MDKPRPGKTTFVIMVSPLPGRWHLESLRTRAQKRAGVLSSRGSPARTISRTESPSAQMNSHSITDSRSPDRYRMADVLPPAGALQSDAHALGTAGRGPSEDVVGGLFARLRTGRSLQETALGNAEPRLTLALPSCVFAQWRGVAGPGCAAASREPALQPDPAPLSATLHGVRRTAAGERRAKVPSTCAPGPAAAGIKKPKAMRKLSFADEVTTSPVLGLKIKEEEPGAPSRGLGGSRTPLGEFICQLCKEQYADPFALAQHRCSRIVRVEYRCPECDKVFSCPANLASHRRWHKPRPAAANAATVVSVDGKPPSVSSSSSRDSGAIASFLVEGKENSRAERTADQHPPARDSSGADQHQDSAPRQGLQVLTLPESPLPQTPYTEGVLGRRVPGLGSDSGGGGAEIFICPYCHKKFRRQAYLRKHLGTHEAGSARALASGFGSEHGAPLAFACPLCGAHFPSADIRDKHRLWHAVREELLLPALAGAPPEAPGPGGVSDGSAQQIFSCKHCPSTFFSSPGLTRHINKCHPSESRQVLLLQMPLRPGC</sequence>
<dbReference type="AlphaFoldDB" id="L9KJQ9"/>
<dbReference type="GO" id="GO:0005737">
    <property type="term" value="C:cytoplasm"/>
    <property type="evidence" value="ECO:0007669"/>
    <property type="project" value="UniProtKB-SubCell"/>
</dbReference>
<comment type="function">
    <text evidence="12">May function as a growth suppressor or tumor suppressor in liver cells and in certain neurons.</text>
</comment>
<evidence type="ECO:0000259" key="16">
    <source>
        <dbReference type="PROSITE" id="PS50157"/>
    </source>
</evidence>
<evidence type="ECO:0000256" key="11">
    <source>
        <dbReference type="ARBA" id="ARBA00023242"/>
    </source>
</evidence>
<dbReference type="PANTHER" id="PTHR15065">
    <property type="entry name" value="INSULINOMA-ASSOCIATED 1"/>
    <property type="match status" value="1"/>
</dbReference>
<dbReference type="FunFam" id="3.30.160.60:FF:000488">
    <property type="entry name" value="Insulinoma-associated protein 2"/>
    <property type="match status" value="1"/>
</dbReference>
<dbReference type="Pfam" id="PF00096">
    <property type="entry name" value="zf-C2H2"/>
    <property type="match status" value="2"/>
</dbReference>
<keyword evidence="10" id="KW-0804">Transcription</keyword>